<evidence type="ECO:0000313" key="2">
    <source>
        <dbReference type="Proteomes" id="UP000189800"/>
    </source>
</evidence>
<reference evidence="1 2" key="1">
    <citation type="submission" date="2017-02" db="EMBL/GenBank/DDBJ databases">
        <title>Draft genome sequence of Moraxella pluranimalium CCUG 54913T type strain.</title>
        <authorList>
            <person name="Salva-Serra F."/>
            <person name="Engstrom-Jakobsson H."/>
            <person name="Thorell K."/>
            <person name="Jaen-Luchoro D."/>
            <person name="Gonzales-Siles L."/>
            <person name="Karlsson R."/>
            <person name="Yazdan S."/>
            <person name="Boulund F."/>
            <person name="Johnning A."/>
            <person name="Engstrand L."/>
            <person name="Kristiansson E."/>
            <person name="Moore E."/>
        </authorList>
    </citation>
    <scope>NUCLEOTIDE SEQUENCE [LARGE SCALE GENOMIC DNA]</scope>
    <source>
        <strain evidence="1 2">CCUG 54913</strain>
    </source>
</reference>
<dbReference type="AlphaFoldDB" id="A0A1T0CG04"/>
<dbReference type="Proteomes" id="UP000189800">
    <property type="component" value="Unassembled WGS sequence"/>
</dbReference>
<keyword evidence="2" id="KW-1185">Reference proteome</keyword>
<dbReference type="EMBL" id="MUYU01000033">
    <property type="protein sequence ID" value="OOS21288.1"/>
    <property type="molecule type" value="Genomic_DNA"/>
</dbReference>
<dbReference type="OrthoDB" id="6649781at2"/>
<dbReference type="STRING" id="470453.B0680_10050"/>
<accession>A0A1T0CG04</accession>
<name>A0A1T0CG04_9GAMM</name>
<protein>
    <submittedName>
        <fullName evidence="1">Uncharacterized protein</fullName>
    </submittedName>
</protein>
<proteinExistence type="predicted"/>
<organism evidence="1 2">
    <name type="scientific">Moraxella pluranimalium</name>
    <dbReference type="NCBI Taxonomy" id="470453"/>
    <lineage>
        <taxon>Bacteria</taxon>
        <taxon>Pseudomonadati</taxon>
        <taxon>Pseudomonadota</taxon>
        <taxon>Gammaproteobacteria</taxon>
        <taxon>Moraxellales</taxon>
        <taxon>Moraxellaceae</taxon>
        <taxon>Moraxella</taxon>
    </lineage>
</organism>
<dbReference type="RefSeq" id="WP_078254961.1">
    <property type="nucleotide sequence ID" value="NZ_MUYU01000033.1"/>
</dbReference>
<gene>
    <name evidence="1" type="ORF">B0680_10050</name>
</gene>
<comment type="caution">
    <text evidence="1">The sequence shown here is derived from an EMBL/GenBank/DDBJ whole genome shotgun (WGS) entry which is preliminary data.</text>
</comment>
<evidence type="ECO:0000313" key="1">
    <source>
        <dbReference type="EMBL" id="OOS21288.1"/>
    </source>
</evidence>
<sequence length="80" mass="9308">MLIEISTLPPIIQEQILQIQHGETVQFTNHGQIIGELVQNQAADDSDSLMATFGLWKNNQIDGLAYERKIRDEWDREWEK</sequence>